<dbReference type="SMART" id="SM00248">
    <property type="entry name" value="ANK"/>
    <property type="match status" value="40"/>
</dbReference>
<feature type="repeat" description="ANK" evidence="3">
    <location>
        <begin position="764"/>
        <end position="796"/>
    </location>
</feature>
<feature type="repeat" description="ANK" evidence="3">
    <location>
        <begin position="1221"/>
        <end position="1253"/>
    </location>
</feature>
<dbReference type="PANTHER" id="PTHR24123">
    <property type="entry name" value="ANKYRIN REPEAT-CONTAINING"/>
    <property type="match status" value="1"/>
</dbReference>
<feature type="repeat" description="ANK" evidence="3">
    <location>
        <begin position="797"/>
        <end position="829"/>
    </location>
</feature>
<evidence type="ECO:0000256" key="3">
    <source>
        <dbReference type="PROSITE-ProRule" id="PRU00023"/>
    </source>
</evidence>
<reference evidence="5 6" key="1">
    <citation type="submission" date="2017-06" db="EMBL/GenBank/DDBJ databases">
        <title>A platform for efficient transgenesis in Macrostomum lignano, a flatworm model organism for stem cell research.</title>
        <authorList>
            <person name="Berezikov E."/>
        </authorList>
    </citation>
    <scope>NUCLEOTIDE SEQUENCE [LARGE SCALE GENOMIC DNA]</scope>
    <source>
        <strain evidence="5">DV1</strain>
        <tissue evidence="5">Whole organism</tissue>
    </source>
</reference>
<protein>
    <submittedName>
        <fullName evidence="5">Uncharacterized protein</fullName>
    </submittedName>
</protein>
<feature type="repeat" description="ANK" evidence="3">
    <location>
        <begin position="897"/>
        <end position="929"/>
    </location>
</feature>
<feature type="repeat" description="ANK" evidence="3">
    <location>
        <begin position="1085"/>
        <end position="1117"/>
    </location>
</feature>
<evidence type="ECO:0000313" key="5">
    <source>
        <dbReference type="EMBL" id="PAA66671.1"/>
    </source>
</evidence>
<feature type="repeat" description="ANK" evidence="3">
    <location>
        <begin position="430"/>
        <end position="462"/>
    </location>
</feature>
<feature type="repeat" description="ANK" evidence="3">
    <location>
        <begin position="1052"/>
        <end position="1084"/>
    </location>
</feature>
<feature type="compositionally biased region" description="Low complexity" evidence="4">
    <location>
        <begin position="1790"/>
        <end position="1806"/>
    </location>
</feature>
<feature type="compositionally biased region" description="Basic and acidic residues" evidence="4">
    <location>
        <begin position="1688"/>
        <end position="1710"/>
    </location>
</feature>
<name>A0A267EYU6_9PLAT</name>
<dbReference type="PRINTS" id="PR01415">
    <property type="entry name" value="ANKYRIN"/>
</dbReference>
<dbReference type="InterPro" id="IPR002110">
    <property type="entry name" value="Ankyrin_rpt"/>
</dbReference>
<feature type="region of interest" description="Disordered" evidence="4">
    <location>
        <begin position="971"/>
        <end position="990"/>
    </location>
</feature>
<feature type="repeat" description="ANK" evidence="3">
    <location>
        <begin position="930"/>
        <end position="962"/>
    </location>
</feature>
<feature type="repeat" description="ANK" evidence="3">
    <location>
        <begin position="235"/>
        <end position="267"/>
    </location>
</feature>
<dbReference type="Pfam" id="PF00023">
    <property type="entry name" value="Ank"/>
    <property type="match status" value="1"/>
</dbReference>
<feature type="repeat" description="ANK" evidence="3">
    <location>
        <begin position="74"/>
        <end position="106"/>
    </location>
</feature>
<feature type="repeat" description="ANK" evidence="3">
    <location>
        <begin position="363"/>
        <end position="395"/>
    </location>
</feature>
<evidence type="ECO:0000313" key="6">
    <source>
        <dbReference type="Proteomes" id="UP000215902"/>
    </source>
</evidence>
<dbReference type="InterPro" id="IPR036770">
    <property type="entry name" value="Ankyrin_rpt-contain_sf"/>
</dbReference>
<evidence type="ECO:0000256" key="4">
    <source>
        <dbReference type="SAM" id="MobiDB-lite"/>
    </source>
</evidence>
<feature type="repeat" description="ANK" evidence="3">
    <location>
        <begin position="665"/>
        <end position="697"/>
    </location>
</feature>
<dbReference type="EMBL" id="NIVC01001542">
    <property type="protein sequence ID" value="PAA66671.1"/>
    <property type="molecule type" value="Genomic_DNA"/>
</dbReference>
<dbReference type="Proteomes" id="UP000215902">
    <property type="component" value="Unassembled WGS sequence"/>
</dbReference>
<feature type="repeat" description="ANK" evidence="3">
    <location>
        <begin position="1590"/>
        <end position="1622"/>
    </location>
</feature>
<dbReference type="Pfam" id="PF13637">
    <property type="entry name" value="Ank_4"/>
    <property type="match status" value="3"/>
</dbReference>
<dbReference type="PROSITE" id="PS50088">
    <property type="entry name" value="ANK_REPEAT"/>
    <property type="match status" value="20"/>
</dbReference>
<feature type="repeat" description="ANK" evidence="3">
    <location>
        <begin position="531"/>
        <end position="563"/>
    </location>
</feature>
<dbReference type="Pfam" id="PF12796">
    <property type="entry name" value="Ank_2"/>
    <property type="match status" value="11"/>
</dbReference>
<keyword evidence="2 3" id="KW-0040">ANK repeat</keyword>
<dbReference type="OrthoDB" id="6059310at2759"/>
<feature type="region of interest" description="Disordered" evidence="4">
    <location>
        <begin position="1754"/>
        <end position="1806"/>
    </location>
</feature>
<feature type="repeat" description="ANK" evidence="3">
    <location>
        <begin position="698"/>
        <end position="730"/>
    </location>
</feature>
<feature type="repeat" description="ANK" evidence="3">
    <location>
        <begin position="1290"/>
        <end position="1322"/>
    </location>
</feature>
<dbReference type="SUPFAM" id="SSF48403">
    <property type="entry name" value="Ankyrin repeat"/>
    <property type="match status" value="5"/>
</dbReference>
<dbReference type="PROSITE" id="PS50297">
    <property type="entry name" value="ANK_REP_REGION"/>
    <property type="match status" value="18"/>
</dbReference>
<dbReference type="STRING" id="282301.A0A267EYU6"/>
<evidence type="ECO:0000256" key="2">
    <source>
        <dbReference type="ARBA" id="ARBA00023043"/>
    </source>
</evidence>
<evidence type="ECO:0000256" key="1">
    <source>
        <dbReference type="ARBA" id="ARBA00022737"/>
    </source>
</evidence>
<dbReference type="InterPro" id="IPR051165">
    <property type="entry name" value="Multifunctional_ANK_Repeat"/>
</dbReference>
<feature type="compositionally biased region" description="Basic and acidic residues" evidence="4">
    <location>
        <begin position="979"/>
        <end position="990"/>
    </location>
</feature>
<gene>
    <name evidence="5" type="ORF">BOX15_Mlig030120g1</name>
</gene>
<keyword evidence="1" id="KW-0677">Repeat</keyword>
<accession>A0A267EYU6</accession>
<dbReference type="Gene3D" id="1.25.40.20">
    <property type="entry name" value="Ankyrin repeat-containing domain"/>
    <property type="match status" value="10"/>
</dbReference>
<proteinExistence type="predicted"/>
<feature type="repeat" description="ANK" evidence="3">
    <location>
        <begin position="107"/>
        <end position="139"/>
    </location>
</feature>
<feature type="non-terminal residue" evidence="5">
    <location>
        <position position="1"/>
    </location>
</feature>
<comment type="caution">
    <text evidence="5">The sequence shown here is derived from an EMBL/GenBank/DDBJ whole genome shotgun (WGS) entry which is preliminary data.</text>
</comment>
<feature type="region of interest" description="Disordered" evidence="4">
    <location>
        <begin position="1688"/>
        <end position="1739"/>
    </location>
</feature>
<dbReference type="PANTHER" id="PTHR24123:SF33">
    <property type="entry name" value="PROTEIN HOS4"/>
    <property type="match status" value="1"/>
</dbReference>
<sequence>FNSVGWQFKDDCLNRLQSACNLSNFAARTFNSRVMAAAPTAARDIFFASVKAGDNRTVYKYLTQNLEPNVSDHQGRTGLHMAALGGHQDVFNTLLSKGADPERSDKQGITPLMCASQKGNEATINTLLSKEVDVSKKEIGGRSAVFYALYNGHIKIAEKLEMRKSCIRDLNEQKLTDIMLKATQEDWSEVVKLLTDRGCNVTHSSKQMVASAAGLLGHTDILMLLDVKFDEKTSDGRSPLRGAVQNGFYDTVKYMLENGCDVTTNEEIVKVAIISGHCTVLKLLREKGAPLFEADKDGDTPVQLAILYGTYELFSYLVEQGCSLESSKRMGPLSHIAAMKQNLEVLKYLAENTEVIDEIDPKNGETALLEACQRGPVEVVEFLLEKGCNPSHSNHKGVTPALRAASCKLEEILQILAEKNADLVTPNLHTGETAILAAARKNSYSMVRLLAEAGIKLTTKDRNGKTIAFHAAGTNNAPLLRYLRQKNVTLDEADITGMTPLMMAVRNKAFDAAKYLTDTPHACDINHRDTMGRTALHYAVVTGSLDIVKHLHKNGADLSVVDEEGNTPLLVCLIHTSNLEILKYLALQGDKDLQATNDKLQSALHIACTKADNDAAMVLLEAACPTETQDETGSTPFMLCAAQGSESLAIISSAINGDVNRRNFLGENALHLAAKTGNAKIVRYFAMFGCRIDQEDKMGITPLMIACFKKNPAMAEFLISKGADINTVTHKGRTPAHFVCYYGSLEILKLLHEHSAELDKADLDGVTPILLAAAKQNEEFLSFLCSQGCNLSRTDNSMKTALHFAVSDNNESVIDFLISKGLDPNALDESGTSPVLLCVKLNRNSILSLLSSKGVNLTEMFDNNSWSAAHYACQQGNVSLLKEYLKGQLSISSRTADGENCLTIACLNGQEEVLKFLLEQRPNINYKNARGQNSLHIAAQKSHLSLIPLLLEAGIRVSEKDGEGNNVLHILSSKNSSSHPDRAKRENESKQQQIERIKQSFSQKDQNQVIKLIESQGTKKSLPEGCVSKKELIEQMTSIIKAGVSANEVNRNGRSALHFACACGSRKVINLLFKNGAALNLTDSNGETPIFTAIRHGKIGAVQFLLRKGANPNVYSVTGDTPMSVALALNETVITHILQEQNGQFDKDVALKNVTFKAIFKAGNLDHFKYLMTFGFDGKKMQKDLTLLHHLILLGDVNLLQEFIKCNHDLAKELLDLVNADGQTALHLAIMRGRLDMARVLLQLGCRTDLRNNKQHSVLHVATIENKLALVKWVCDNCPSSCQPDTAEPETRSPLHLAAIKGNLEVFKFLEQKGFSEATKSKDGMNCAHFAAIHGNLHVLQHIRDANRNAVEILVQKNTSGFTPIQCAVLNGHENIANLLYELEPSLPECIVHQALELGNQHMVDWVEKRGVELSAIDPATGETSLRAAVSSGNFHLVKRFTNLNSLNAANNHGNTPAQQAAARDLKHILVYLKEQGAQLDIPDAEGDTPLFDCALNGHLDAMKMLIEFGCDSTHKNQRQRSIVHVACIGLNGTGHLKILRFANEQNLPLDEEDVQGNTGLMYACRQGFKDIADFLLTSSQCDPSKPNTQGSTAAHLAAMAARSDILDALSQHGARLDAEDSSGATPLMIAVHRDNLDCVKLLAEKEGIGEGSSRDRLGELAVWASAEVHQEVERLLEVQLPAATGERPELAVRDVKMEHDTPEPRRVDVSHPQGSLGPPGPSGPPESESSECNRMTSEAEFPRTQYTVLDEIPIEPAQSVQSGRTNEAGGRNERAENGDDADSISESGPAAVPLTAPALLLMSID</sequence>
<organism evidence="5 6">
    <name type="scientific">Macrostomum lignano</name>
    <dbReference type="NCBI Taxonomy" id="282301"/>
    <lineage>
        <taxon>Eukaryota</taxon>
        <taxon>Metazoa</taxon>
        <taxon>Spiralia</taxon>
        <taxon>Lophotrochozoa</taxon>
        <taxon>Platyhelminthes</taxon>
        <taxon>Rhabditophora</taxon>
        <taxon>Macrostomorpha</taxon>
        <taxon>Macrostomida</taxon>
        <taxon>Macrostomidae</taxon>
        <taxon>Macrostomum</taxon>
    </lineage>
</organism>
<keyword evidence="6" id="KW-1185">Reference proteome</keyword>
<feature type="repeat" description="ANK" evidence="3">
    <location>
        <begin position="731"/>
        <end position="763"/>
    </location>
</feature>
<feature type="repeat" description="ANK" evidence="3">
    <location>
        <begin position="297"/>
        <end position="329"/>
    </location>
</feature>
<feature type="repeat" description="ANK" evidence="3">
    <location>
        <begin position="1486"/>
        <end position="1518"/>
    </location>
</feature>